<protein>
    <submittedName>
        <fullName evidence="2">Uncharacterized protein</fullName>
    </submittedName>
</protein>
<feature type="compositionally biased region" description="Low complexity" evidence="1">
    <location>
        <begin position="30"/>
        <end position="42"/>
    </location>
</feature>
<accession>A0A238VNB2</accession>
<gene>
    <name evidence="2" type="ORF">SAMN06272737_1046</name>
</gene>
<dbReference type="EMBL" id="FZNO01000004">
    <property type="protein sequence ID" value="SNR35708.1"/>
    <property type="molecule type" value="Genomic_DNA"/>
</dbReference>
<dbReference type="RefSeq" id="WP_089335444.1">
    <property type="nucleotide sequence ID" value="NZ_FZNO01000004.1"/>
</dbReference>
<proteinExistence type="predicted"/>
<feature type="region of interest" description="Disordered" evidence="1">
    <location>
        <begin position="24"/>
        <end position="43"/>
    </location>
</feature>
<evidence type="ECO:0000313" key="3">
    <source>
        <dbReference type="Proteomes" id="UP000198403"/>
    </source>
</evidence>
<dbReference type="Proteomes" id="UP000198403">
    <property type="component" value="Unassembled WGS sequence"/>
</dbReference>
<organism evidence="2 3">
    <name type="scientific">Blastococcus mobilis</name>
    <dbReference type="NCBI Taxonomy" id="1938746"/>
    <lineage>
        <taxon>Bacteria</taxon>
        <taxon>Bacillati</taxon>
        <taxon>Actinomycetota</taxon>
        <taxon>Actinomycetes</taxon>
        <taxon>Geodermatophilales</taxon>
        <taxon>Geodermatophilaceae</taxon>
        <taxon>Blastococcus</taxon>
    </lineage>
</organism>
<evidence type="ECO:0000256" key="1">
    <source>
        <dbReference type="SAM" id="MobiDB-lite"/>
    </source>
</evidence>
<name>A0A238VNB2_9ACTN</name>
<keyword evidence="3" id="KW-1185">Reference proteome</keyword>
<reference evidence="2 3" key="1">
    <citation type="submission" date="2017-06" db="EMBL/GenBank/DDBJ databases">
        <authorList>
            <person name="Kim H.J."/>
            <person name="Triplett B.A."/>
        </authorList>
    </citation>
    <scope>NUCLEOTIDE SEQUENCE [LARGE SCALE GENOMIC DNA]</scope>
    <source>
        <strain evidence="2 3">DSM 44272</strain>
    </source>
</reference>
<sequence>MRIQSSAAVLATATMLVAGCSSSGDEDSAAESSSGASTTADAPALSTDEILDAFVAAGLPATNPRDNTDNQCSAYGCDQYLTTDDISVLVFTDQTALEHAADVIGVSGYRSGAVVLSYAGARTPEELRPQYEAVVDQLIG</sequence>
<dbReference type="PROSITE" id="PS51257">
    <property type="entry name" value="PROKAR_LIPOPROTEIN"/>
    <property type="match status" value="1"/>
</dbReference>
<dbReference type="AlphaFoldDB" id="A0A238VNB2"/>
<dbReference type="OrthoDB" id="3404323at2"/>
<evidence type="ECO:0000313" key="2">
    <source>
        <dbReference type="EMBL" id="SNR35708.1"/>
    </source>
</evidence>